<evidence type="ECO:0000313" key="1">
    <source>
        <dbReference type="EMBL" id="KAI8657948.1"/>
    </source>
</evidence>
<dbReference type="EMBL" id="CM046511">
    <property type="protein sequence ID" value="KAI8657948.1"/>
    <property type="molecule type" value="Genomic_DNA"/>
</dbReference>
<evidence type="ECO:0000313" key="2">
    <source>
        <dbReference type="Proteomes" id="UP001065298"/>
    </source>
</evidence>
<proteinExistence type="predicted"/>
<accession>A0ACC0QMI0</accession>
<gene>
    <name evidence="1" type="ORF">NCS57_01174900</name>
</gene>
<comment type="caution">
    <text evidence="1">The sequence shown here is derived from an EMBL/GenBank/DDBJ whole genome shotgun (WGS) entry which is preliminary data.</text>
</comment>
<protein>
    <submittedName>
        <fullName evidence="1">Uncharacterized protein</fullName>
    </submittedName>
</protein>
<name>A0ACC0QMI0_9HYPO</name>
<sequence length="99" mass="11338">MPQVRVVAAIRQMLSVRETGPDIDIGGTVYNDEEVLDEYLRGHERCFRLGLRRGHERGYRHGVAVGFEHGLRQGYQMGYEDGYNDGAANERLGFRYYGI</sequence>
<organism evidence="1 2">
    <name type="scientific">Fusarium keratoplasticum</name>
    <dbReference type="NCBI Taxonomy" id="1328300"/>
    <lineage>
        <taxon>Eukaryota</taxon>
        <taxon>Fungi</taxon>
        <taxon>Dikarya</taxon>
        <taxon>Ascomycota</taxon>
        <taxon>Pezizomycotina</taxon>
        <taxon>Sordariomycetes</taxon>
        <taxon>Hypocreomycetidae</taxon>
        <taxon>Hypocreales</taxon>
        <taxon>Nectriaceae</taxon>
        <taxon>Fusarium</taxon>
        <taxon>Fusarium solani species complex</taxon>
    </lineage>
</organism>
<keyword evidence="2" id="KW-1185">Reference proteome</keyword>
<dbReference type="Proteomes" id="UP001065298">
    <property type="component" value="Chromosome 9"/>
</dbReference>
<reference evidence="1" key="1">
    <citation type="submission" date="2022-06" db="EMBL/GenBank/DDBJ databases">
        <title>Fusarium solani species complex genomes reveal bases of compartmentalisation and animal pathogenesis.</title>
        <authorList>
            <person name="Tsai I.J."/>
        </authorList>
    </citation>
    <scope>NUCLEOTIDE SEQUENCE</scope>
    <source>
        <strain evidence="1">Fu6.1</strain>
    </source>
</reference>